<dbReference type="PANTHER" id="PTHR47997">
    <property type="entry name" value="MYB DOMAIN PROTEIN 55"/>
    <property type="match status" value="1"/>
</dbReference>
<dbReference type="GO" id="GO:0003677">
    <property type="term" value="F:DNA binding"/>
    <property type="evidence" value="ECO:0007669"/>
    <property type="project" value="UniProtKB-KW"/>
</dbReference>
<gene>
    <name evidence="9" type="ORF">F3Y22_tig00111008pilonHSYRG00317</name>
</gene>
<evidence type="ECO:0000256" key="1">
    <source>
        <dbReference type="ARBA" id="ARBA00004123"/>
    </source>
</evidence>
<name>A0A6A2Z9X3_HIBSY</name>
<keyword evidence="10" id="KW-1185">Reference proteome</keyword>
<feature type="domain" description="Myb-like" evidence="7">
    <location>
        <begin position="8"/>
        <end position="60"/>
    </location>
</feature>
<keyword evidence="2" id="KW-0677">Repeat</keyword>
<dbReference type="PROSITE" id="PS51294">
    <property type="entry name" value="HTH_MYB"/>
    <property type="match status" value="2"/>
</dbReference>
<feature type="domain" description="Myb-like" evidence="7">
    <location>
        <begin position="61"/>
        <end position="111"/>
    </location>
</feature>
<dbReference type="AlphaFoldDB" id="A0A6A2Z9X3"/>
<evidence type="ECO:0000256" key="4">
    <source>
        <dbReference type="ARBA" id="ARBA00023125"/>
    </source>
</evidence>
<keyword evidence="4" id="KW-0238">DNA-binding</keyword>
<dbReference type="Proteomes" id="UP000436088">
    <property type="component" value="Unassembled WGS sequence"/>
</dbReference>
<dbReference type="InterPro" id="IPR001005">
    <property type="entry name" value="SANT/Myb"/>
</dbReference>
<dbReference type="GO" id="GO:0005634">
    <property type="term" value="C:nucleus"/>
    <property type="evidence" value="ECO:0007669"/>
    <property type="project" value="UniProtKB-SubCell"/>
</dbReference>
<dbReference type="Gene3D" id="1.10.10.60">
    <property type="entry name" value="Homeodomain-like"/>
    <property type="match status" value="2"/>
</dbReference>
<evidence type="ECO:0000256" key="6">
    <source>
        <dbReference type="ARBA" id="ARBA00023242"/>
    </source>
</evidence>
<comment type="caution">
    <text evidence="9">The sequence shown here is derived from an EMBL/GenBank/DDBJ whole genome shotgun (WGS) entry which is preliminary data.</text>
</comment>
<keyword evidence="3" id="KW-0805">Transcription regulation</keyword>
<feature type="domain" description="HTH myb-type" evidence="8">
    <location>
        <begin position="8"/>
        <end position="60"/>
    </location>
</feature>
<evidence type="ECO:0000259" key="8">
    <source>
        <dbReference type="PROSITE" id="PS51294"/>
    </source>
</evidence>
<dbReference type="CDD" id="cd00167">
    <property type="entry name" value="SANT"/>
    <property type="match status" value="2"/>
</dbReference>
<dbReference type="EMBL" id="VEPZ02001200">
    <property type="protein sequence ID" value="KAE8687872.1"/>
    <property type="molecule type" value="Genomic_DNA"/>
</dbReference>
<dbReference type="Pfam" id="PF00249">
    <property type="entry name" value="Myb_DNA-binding"/>
    <property type="match status" value="2"/>
</dbReference>
<evidence type="ECO:0000313" key="10">
    <source>
        <dbReference type="Proteomes" id="UP000436088"/>
    </source>
</evidence>
<evidence type="ECO:0000256" key="5">
    <source>
        <dbReference type="ARBA" id="ARBA00023163"/>
    </source>
</evidence>
<proteinExistence type="predicted"/>
<dbReference type="SMART" id="SM00717">
    <property type="entry name" value="SANT"/>
    <property type="match status" value="2"/>
</dbReference>
<evidence type="ECO:0000256" key="2">
    <source>
        <dbReference type="ARBA" id="ARBA00022737"/>
    </source>
</evidence>
<dbReference type="FunFam" id="1.10.10.60:FF:000140">
    <property type="entry name" value="Myb transcription factor"/>
    <property type="match status" value="1"/>
</dbReference>
<dbReference type="FunFam" id="1.10.10.60:FF:000158">
    <property type="entry name" value="MYB transcription factor"/>
    <property type="match status" value="1"/>
</dbReference>
<reference evidence="9" key="1">
    <citation type="submission" date="2019-09" db="EMBL/GenBank/DDBJ databases">
        <title>Draft genome information of white flower Hibiscus syriacus.</title>
        <authorList>
            <person name="Kim Y.-M."/>
        </authorList>
    </citation>
    <scope>NUCLEOTIDE SEQUENCE [LARGE SCALE GENOMIC DNA]</scope>
    <source>
        <strain evidence="9">YM2019G1</strain>
    </source>
</reference>
<feature type="domain" description="HTH myb-type" evidence="8">
    <location>
        <begin position="61"/>
        <end position="115"/>
    </location>
</feature>
<comment type="subcellular location">
    <subcellularLocation>
        <location evidence="1">Nucleus</location>
    </subcellularLocation>
</comment>
<dbReference type="PROSITE" id="PS50090">
    <property type="entry name" value="MYB_LIKE"/>
    <property type="match status" value="2"/>
</dbReference>
<sequence length="389" mass="43406">MGHRCCTKQKVKRGLWSPEEDDKLIQHIAANGHGSWSSVPKLAGLQRCGKSCRLRWINYLRPDLKRGSFTADEEQIIIDVHRILGNRWAEIAKHLPGRTDNEVKNFWNSCIKKKLLSQGLDPKTHNLLSLRQRASNKAACKYSSSSQSQQTSFTVSNISSQARDTNNTMAMFIPSSEPHNPNAAFAQESTIYPYCSSFDTTIVPSSPPLTQLHGLGNMLYENTCIWDDAIVETFEEPRVEDLQQQKQQEKKIGEITNDKFDMDASLEIEGGSFDLGLLESTLMSAAIGDILNGFKADEVMALFTPSPGIGDCNRFVSGFGPYDDDNSIPEDLIRFCEVPKEEEDEESKNSLSDDVNEASSLEVYAFVKENEDDGLGVGGSKAKQFEFQK</sequence>
<dbReference type="InterPro" id="IPR051953">
    <property type="entry name" value="Plant_SW-associated_TFs"/>
</dbReference>
<dbReference type="SUPFAM" id="SSF46689">
    <property type="entry name" value="Homeodomain-like"/>
    <property type="match status" value="1"/>
</dbReference>
<dbReference type="InterPro" id="IPR017930">
    <property type="entry name" value="Myb_dom"/>
</dbReference>
<evidence type="ECO:0000256" key="3">
    <source>
        <dbReference type="ARBA" id="ARBA00023015"/>
    </source>
</evidence>
<keyword evidence="5" id="KW-0804">Transcription</keyword>
<dbReference type="InterPro" id="IPR009057">
    <property type="entry name" value="Homeodomain-like_sf"/>
</dbReference>
<protein>
    <submittedName>
        <fullName evidence="9">Transcription factor MYB86</fullName>
    </submittedName>
</protein>
<keyword evidence="6" id="KW-0539">Nucleus</keyword>
<dbReference type="PANTHER" id="PTHR47997:SF40">
    <property type="entry name" value="TRANSCRIPTION FACTOR MYB26-LIKE"/>
    <property type="match status" value="1"/>
</dbReference>
<organism evidence="9 10">
    <name type="scientific">Hibiscus syriacus</name>
    <name type="common">Rose of Sharon</name>
    <dbReference type="NCBI Taxonomy" id="106335"/>
    <lineage>
        <taxon>Eukaryota</taxon>
        <taxon>Viridiplantae</taxon>
        <taxon>Streptophyta</taxon>
        <taxon>Embryophyta</taxon>
        <taxon>Tracheophyta</taxon>
        <taxon>Spermatophyta</taxon>
        <taxon>Magnoliopsida</taxon>
        <taxon>eudicotyledons</taxon>
        <taxon>Gunneridae</taxon>
        <taxon>Pentapetalae</taxon>
        <taxon>rosids</taxon>
        <taxon>malvids</taxon>
        <taxon>Malvales</taxon>
        <taxon>Malvaceae</taxon>
        <taxon>Malvoideae</taxon>
        <taxon>Hibiscus</taxon>
    </lineage>
</organism>
<evidence type="ECO:0000259" key="7">
    <source>
        <dbReference type="PROSITE" id="PS50090"/>
    </source>
</evidence>
<evidence type="ECO:0000313" key="9">
    <source>
        <dbReference type="EMBL" id="KAE8687872.1"/>
    </source>
</evidence>
<accession>A0A6A2Z9X3</accession>